<evidence type="ECO:0000313" key="1">
    <source>
        <dbReference type="EMBL" id="OLY70974.1"/>
    </source>
</evidence>
<proteinExistence type="predicted"/>
<dbReference type="Proteomes" id="UP000192573">
    <property type="component" value="Unassembled WGS sequence"/>
</dbReference>
<dbReference type="EMBL" id="NAEW01000001">
    <property type="protein sequence ID" value="OQM44121.1"/>
    <property type="molecule type" value="Genomic_DNA"/>
</dbReference>
<dbReference type="EMBL" id="MTCP01000001">
    <property type="protein sequence ID" value="OLY70974.1"/>
    <property type="molecule type" value="Genomic_DNA"/>
</dbReference>
<reference evidence="1 3" key="1">
    <citation type="submission" date="2017-01" db="EMBL/GenBank/DDBJ databases">
        <title>First report of the plasmid-mediated mcr-1 gene in Citrobacter freudii.</title>
        <authorList>
            <person name="Liu J."/>
            <person name="Yang Y."/>
            <person name="Li Y."/>
            <person name="Liu D."/>
            <person name="Tuo H."/>
            <person name="Davis M."/>
            <person name="Zhang A."/>
        </authorList>
    </citation>
    <scope>NUCLEOTIDE SEQUENCE [LARGE SCALE GENOMIC DNA]</scope>
    <source>
        <strain evidence="1 3">SCC4</strain>
    </source>
</reference>
<name>A0A1R0G2D6_CITBR</name>
<organism evidence="2 4">
    <name type="scientific">Citrobacter braakii</name>
    <dbReference type="NCBI Taxonomy" id="57706"/>
    <lineage>
        <taxon>Bacteria</taxon>
        <taxon>Pseudomonadati</taxon>
        <taxon>Pseudomonadota</taxon>
        <taxon>Gammaproteobacteria</taxon>
        <taxon>Enterobacterales</taxon>
        <taxon>Enterobacteriaceae</taxon>
        <taxon>Citrobacter</taxon>
        <taxon>Citrobacter freundii complex</taxon>
    </lineage>
</organism>
<accession>A0A1R0G2D6</accession>
<comment type="caution">
    <text evidence="2">The sequence shown here is derived from an EMBL/GenBank/DDBJ whole genome shotgun (WGS) entry which is preliminary data.</text>
</comment>
<sequence>MCNGITNNHIKGNALRIIQNHIMAQEIGETVIQLLENGKRVTTGNIIDLIERKSHALHGQKADEIREILIFIRKKSVL</sequence>
<evidence type="ECO:0000313" key="3">
    <source>
        <dbReference type="Proteomes" id="UP000185597"/>
    </source>
</evidence>
<dbReference type="Proteomes" id="UP000185597">
    <property type="component" value="Unassembled WGS sequence"/>
</dbReference>
<evidence type="ECO:0000313" key="2">
    <source>
        <dbReference type="EMBL" id="OQM44121.1"/>
    </source>
</evidence>
<protein>
    <submittedName>
        <fullName evidence="2">Uncharacterized protein</fullName>
    </submittedName>
</protein>
<dbReference type="AlphaFoldDB" id="A0A1R0G2D6"/>
<evidence type="ECO:0000313" key="4">
    <source>
        <dbReference type="Proteomes" id="UP000192573"/>
    </source>
</evidence>
<gene>
    <name evidence="1" type="ORF">BWD41_04740</name>
    <name evidence="2" type="ORF">BZK42_01790</name>
</gene>
<reference evidence="2 4" key="2">
    <citation type="submission" date="2017-03" db="EMBL/GenBank/DDBJ databases">
        <authorList>
            <person name="Afonso C.L."/>
            <person name="Miller P.J."/>
            <person name="Scott M.A."/>
            <person name="Spackman E."/>
            <person name="Goraichik I."/>
            <person name="Dimitrov K.M."/>
            <person name="Suarez D.L."/>
            <person name="Swayne D.E."/>
        </authorList>
    </citation>
    <scope>NUCLEOTIDE SEQUENCE [LARGE SCALE GENOMIC DNA]</scope>
    <source>
        <strain evidence="2 4">ATCC 51113</strain>
    </source>
</reference>